<evidence type="ECO:0000256" key="8">
    <source>
        <dbReference type="ARBA" id="ARBA00022723"/>
    </source>
</evidence>
<accession>A0A0E0GIM0</accession>
<feature type="region of interest" description="Disordered" evidence="16">
    <location>
        <begin position="1551"/>
        <end position="1602"/>
    </location>
</feature>
<dbReference type="CDD" id="cd00143">
    <property type="entry name" value="PP2Cc"/>
    <property type="match status" value="2"/>
</dbReference>
<comment type="catalytic activity">
    <reaction evidence="14">
        <text>O-phospho-L-threonyl-[protein] + H2O = L-threonyl-[protein] + phosphate</text>
        <dbReference type="Rhea" id="RHEA:47004"/>
        <dbReference type="Rhea" id="RHEA-COMP:11060"/>
        <dbReference type="Rhea" id="RHEA-COMP:11605"/>
        <dbReference type="ChEBI" id="CHEBI:15377"/>
        <dbReference type="ChEBI" id="CHEBI:30013"/>
        <dbReference type="ChEBI" id="CHEBI:43474"/>
        <dbReference type="ChEBI" id="CHEBI:61977"/>
        <dbReference type="EC" id="3.1.3.16"/>
    </reaction>
</comment>
<feature type="domain" description="PPM-type phosphatase" evidence="17">
    <location>
        <begin position="1891"/>
        <end position="2161"/>
    </location>
</feature>
<dbReference type="PROSITE" id="PS01032">
    <property type="entry name" value="PPM_1"/>
    <property type="match status" value="2"/>
</dbReference>
<dbReference type="GO" id="GO:0004722">
    <property type="term" value="F:protein serine/threonine phosphatase activity"/>
    <property type="evidence" value="ECO:0007669"/>
    <property type="project" value="UniProtKB-EC"/>
</dbReference>
<dbReference type="PANTHER" id="PTHR15830:SF10">
    <property type="entry name" value="TELOMERE LENGTH REGULATION PROTEIN TEL2 HOMOLOG"/>
    <property type="match status" value="1"/>
</dbReference>
<comment type="subcellular location">
    <subcellularLocation>
        <location evidence="3">Cytoplasm</location>
    </subcellularLocation>
</comment>
<dbReference type="InterPro" id="IPR019337">
    <property type="entry name" value="Telomere_length_regulation_dom"/>
</dbReference>
<dbReference type="EC" id="3.1.3.16" evidence="6"/>
<dbReference type="FunFam" id="3.60.40.10:FF:000056">
    <property type="entry name" value="Probable protein phosphatase 2C 18"/>
    <property type="match status" value="2"/>
</dbReference>
<feature type="compositionally biased region" description="Low complexity" evidence="16">
    <location>
        <begin position="2501"/>
        <end position="2514"/>
    </location>
</feature>
<dbReference type="EnsemblPlants" id="ONIVA03G08270.1">
    <property type="protein sequence ID" value="ONIVA03G08270.1"/>
    <property type="gene ID" value="ONIVA03G08270"/>
</dbReference>
<feature type="region of interest" description="Disordered" evidence="16">
    <location>
        <begin position="1377"/>
        <end position="1412"/>
    </location>
</feature>
<dbReference type="eggNOG" id="KOG0687">
    <property type="taxonomic scope" value="Eukaryota"/>
</dbReference>
<organism evidence="18">
    <name type="scientific">Oryza nivara</name>
    <name type="common">Indian wild rice</name>
    <name type="synonym">Oryza sativa f. spontanea</name>
    <dbReference type="NCBI Taxonomy" id="4536"/>
    <lineage>
        <taxon>Eukaryota</taxon>
        <taxon>Viridiplantae</taxon>
        <taxon>Streptophyta</taxon>
        <taxon>Embryophyta</taxon>
        <taxon>Tracheophyta</taxon>
        <taxon>Spermatophyta</taxon>
        <taxon>Magnoliopsida</taxon>
        <taxon>Liliopsida</taxon>
        <taxon>Poales</taxon>
        <taxon>Poaceae</taxon>
        <taxon>BOP clade</taxon>
        <taxon>Oryzoideae</taxon>
        <taxon>Oryzeae</taxon>
        <taxon>Oryzinae</taxon>
        <taxon>Oryza</taxon>
    </lineage>
</organism>
<sequence length="2645" mass="285720">MASNPSSSAARAAGSQGGGHGGARLEDLALDKVAEAADAVAAASSAGEVIINGVSLSNDERGSWRHAFYHGPAFPTISKILLGHVALKWLRQIRASARKEIYDSFFVKGPPTEVIQALVPALSHKGGSKEDHNIICSNIERLLILCLVENKGVSQIIAEFTVSSKHDDDNLNPGRAAFISRVAQLLASVPDKTRMGASPALTSSSFFKCVVDQLLVATEQAAMELAADEDANGLDASNSVFLFVGEVISRVSRRGSTGILVAELIPRIRSHLKRCMESDHKTISPDKIKHVSQFWFNVVEAIRDQHSVERLAEEMLRQLASQHTSDEEAYWILWTLFNQSFMHKTVLRAMFVDKFLRWKTFPLCCLRWILHYAVFELPPNSGIETQKQRTSSFLDITAAIGLCLEKMSKRELETTKDVLNNILEGRLESPIDLIRKMASAIALTFSKVVDPNNPLYLDDNCCENVEWDFGVLSPKEITAPSKDVELISKLKPSLPENKKHAGERRAKAIKHDTSENRAKIIEIKSLDSCETSGSAVNGHFEGEECDEEIMNIDASSDSSLEPYDLSDDDSDLQKKFTQLKDLAAALRKPDDPDGVENALSSAEKLVRASPDELRHNSGDLVRALVHVRCSDMAMEGEEDSAEEKRQKALVALLVTCTFESLDVLTKLLYSSSVDVSQRILIIDVMTEAAQELAETKIVRRELRHGNLISDTSPSWLVPSDQGPAGAGPWREVSESGTLLNWSHRYEREVPSRSGQVKSGKSRKWGLGKAKDLQTEWSKNRFPLYAAAFMLPVMQGYDKRSHGVDLLNRDFVVLGKLIYMLGVCMKCMAMHPEASAVAPALLDMIRSRAVSQHPEAYVRRSVLFAASCILIALHPSYVASSLIEGNQDVSTGLEWIRTWALHVAETDPDTECTSMAMTCLRLHSEMALQTSRALESADHSKASSSSSRSLPSKLDNIIIPFANMMGEGSVGTTSHRMGPLLERWISREGRSDGGDSSGPAAKGESKESSAMGNSLPVESKFTFEEENDRIKYVVSSMQGWGEKMEDAHAAILNLDDTTSTSFFGVYDGHGGAEVALYCAKQFHIELCNHEDYHNDLINALDNVFLSMDENLQQSDAWRELVIPHDNGCMYFLKAGVCAKPFPQATYTGPAYEGSTACVVVIRGNQMIVGHVGDSRCVLSRQGGLAIDLSFDHKPCTRTESERERVQNAGGRSLGLRCEQVMGNYVVKEQWLLGDFGGGDFAFKKNKDLDREKQMLVCDPDILADDITDDMEFLVIASQGLWSCVDSADVVSYIHDRLSVEGAELRVICEEVVEFGLASGENTTVILVQFKPGAFQYQLVDPAGFGTAVSNIASTSAAPAGASDTSDEGVDDAATARPTVMGYDADSSTGSADATVDSDEVDPNASATADSYNPRGHAEIVASHTGDEVYTSGSARVESGELAVPTPSANNTVADEVKVDAAVVSGGSTTAMAADEATVVSLLSTIVDNYYSINTSEEVDPTATVAADDKVTNASTSATAGSKLHTSDSSLNFVLVEDDGMCHRRSVVPEGGWKKEGGAAVAPARSTRKRRRRRERRAMRAPTIPENPRLPNSDENDMDAGGEEAKQERHLVLAHELFLLSRPDLDDLANVALRSDALDAVKSDGMAPLFESLATAGVLLKPDDAAARRDARADRRGGPQARRELFHNILKHQKKLILIQNEYQYQKKIYLWMGHAGREEEEEGVCSMGTTSHRTGHSWSVGSAARDNPTAEMRPVQAEGSVGTTSHRMGPLLERWISREGRSDGGDASGPVLFWCVLIIFAVPDAIRSSSLRLGQVAPRLVLFSNFKAFRSPKFAKILPGSDLFSPRVLGFRTRVVLLLDVFEVGVKASSAMGNSLPVESKVTVEEENDRIKYIVSSMQGLGHKMEDAHAAILSLDDTTSTSFFGVYDGHGGAEVASYCAKRFHIELCNHEDYHNDLTNALDNVFFSMDENLQQSDAWRELVIPRDNGWMYFLKAGVCANFWPFPQAYTGPAYEGSTACVVVIRGDQMIVGHAGDSRCVLSRQGGLAIDLSSDHKPRTSESERERVQNAGGISLGVDCEKVMENYVIKEQWILSYFGESVTISRSIGDFAFKQNKDLNREEQMLICDPDIHTEGVELRVICEELVQSGLPSGENTTVILVQFKPGAFQYQLVDPAAFDTAASNVASTSAGPAGGSDSDTSATSDEGVDDTATAGTTTTGYEAGSSTGPGSGGGSANAAFDSGGDLAANLDIATNFGSDDLAANLDIATDIDTEDVFTFINSDDTFGINSDEVELDPNFRPKPQVRRAHDGPSPTPSEIEADLNASPTRYNMRDIFEAFDKVEAELGGFPLQGHDVSSTSTNPNTATDTGSGSRTGDDDVDGAIARAMAVASSVMTGAGYEVDSTTTNPSAAADTGSHTGDEIKVDDSTSGSARGDSGELVNNDTTVADNNASGVADSTTVGDEVDPTATVAADDSNTGDKVDPPAITKATADSNTSGEVDVDATATATASASAAVADDEGTAPDDSEGSPELRAETGSENLKPAYGILQHRNSNGLKLILIQNVHELYDLGTNAVSLSRITRSTWMVSGQSHSLGRNTLFCINLSLVFLNIVVYVPVNNACPSNDRIFSHSIVSSLSLTTWTGAPL</sequence>
<dbReference type="SMART" id="SM00332">
    <property type="entry name" value="PP2Cc"/>
    <property type="match status" value="2"/>
</dbReference>
<reference evidence="18" key="2">
    <citation type="submission" date="2018-04" db="EMBL/GenBank/DDBJ databases">
        <title>OnivRS2 (Oryza nivara Reference Sequence Version 2).</title>
        <authorList>
            <person name="Zhang J."/>
            <person name="Kudrna D."/>
            <person name="Lee S."/>
            <person name="Talag J."/>
            <person name="Rajasekar S."/>
            <person name="Welchert J."/>
            <person name="Hsing Y.-I."/>
            <person name="Wing R.A."/>
        </authorList>
    </citation>
    <scope>NUCLEOTIDE SEQUENCE [LARGE SCALE GENOMIC DNA]</scope>
    <source>
        <strain evidence="18">SL10</strain>
    </source>
</reference>
<dbReference type="Proteomes" id="UP000006591">
    <property type="component" value="Chromosome 3"/>
</dbReference>
<dbReference type="SUPFAM" id="SSF81606">
    <property type="entry name" value="PP2C-like"/>
    <property type="match status" value="2"/>
</dbReference>
<dbReference type="InterPro" id="IPR001932">
    <property type="entry name" value="PPM-type_phosphatase-like_dom"/>
</dbReference>
<evidence type="ECO:0000256" key="5">
    <source>
        <dbReference type="ARBA" id="ARBA00006702"/>
    </source>
</evidence>
<dbReference type="GO" id="GO:0005829">
    <property type="term" value="C:cytosol"/>
    <property type="evidence" value="ECO:0007669"/>
    <property type="project" value="TreeGrafter"/>
</dbReference>
<feature type="compositionally biased region" description="Polar residues" evidence="16">
    <location>
        <begin position="2438"/>
        <end position="2459"/>
    </location>
</feature>
<dbReference type="Gene3D" id="3.60.40.10">
    <property type="entry name" value="PPM-type phosphatase domain"/>
    <property type="match status" value="2"/>
</dbReference>
<evidence type="ECO:0000256" key="15">
    <source>
        <dbReference type="RuleBase" id="RU003465"/>
    </source>
</evidence>
<dbReference type="Gramene" id="ONIVA03G08270.1">
    <property type="protein sequence ID" value="ONIVA03G08270.1"/>
    <property type="gene ID" value="ONIVA03G08270"/>
</dbReference>
<evidence type="ECO:0000256" key="16">
    <source>
        <dbReference type="SAM" id="MobiDB-lite"/>
    </source>
</evidence>
<feature type="compositionally biased region" description="Basic residues" evidence="16">
    <location>
        <begin position="1564"/>
        <end position="1577"/>
    </location>
</feature>
<protein>
    <recommendedName>
        <fullName evidence="6">protein-serine/threonine phosphatase</fullName>
        <ecNumber evidence="6">3.1.3.16</ecNumber>
    </recommendedName>
</protein>
<dbReference type="InterPro" id="IPR038528">
    <property type="entry name" value="TEL2_C_sf"/>
</dbReference>
<dbReference type="SUPFAM" id="SSF48371">
    <property type="entry name" value="ARM repeat"/>
    <property type="match status" value="1"/>
</dbReference>
<dbReference type="GO" id="GO:0051083">
    <property type="term" value="P:'de novo' cotranslational protein folding"/>
    <property type="evidence" value="ECO:0007669"/>
    <property type="project" value="TreeGrafter"/>
</dbReference>
<evidence type="ECO:0000256" key="9">
    <source>
        <dbReference type="ARBA" id="ARBA00022801"/>
    </source>
</evidence>
<dbReference type="InterPro" id="IPR036457">
    <property type="entry name" value="PPM-type-like_dom_sf"/>
</dbReference>
<evidence type="ECO:0000313" key="19">
    <source>
        <dbReference type="Proteomes" id="UP000006591"/>
    </source>
</evidence>
<dbReference type="FunFam" id="1.25.40.720:FF:000002">
    <property type="entry name" value="Embryo defective 2423"/>
    <property type="match status" value="1"/>
</dbReference>
<dbReference type="InterPro" id="IPR051970">
    <property type="entry name" value="TEL2_Regulation"/>
</dbReference>
<evidence type="ECO:0000256" key="7">
    <source>
        <dbReference type="ARBA" id="ARBA00022490"/>
    </source>
</evidence>
<evidence type="ECO:0000256" key="1">
    <source>
        <dbReference type="ARBA" id="ARBA00001936"/>
    </source>
</evidence>
<dbReference type="Pfam" id="PF00481">
    <property type="entry name" value="PP2C"/>
    <property type="match status" value="2"/>
</dbReference>
<evidence type="ECO:0000256" key="10">
    <source>
        <dbReference type="ARBA" id="ARBA00022842"/>
    </source>
</evidence>
<evidence type="ECO:0000256" key="6">
    <source>
        <dbReference type="ARBA" id="ARBA00013081"/>
    </source>
</evidence>
<evidence type="ECO:0000256" key="3">
    <source>
        <dbReference type="ARBA" id="ARBA00004496"/>
    </source>
</evidence>
<keyword evidence="11 15" id="KW-0904">Protein phosphatase</keyword>
<dbReference type="STRING" id="4536.A0A0E0GIM0"/>
<feature type="compositionally biased region" description="Low complexity" evidence="16">
    <location>
        <begin position="2193"/>
        <end position="2224"/>
    </location>
</feature>
<feature type="compositionally biased region" description="Low complexity" evidence="16">
    <location>
        <begin position="1"/>
        <end position="14"/>
    </location>
</feature>
<dbReference type="Pfam" id="PF10193">
    <property type="entry name" value="Telomere_reg-2"/>
    <property type="match status" value="1"/>
</dbReference>
<evidence type="ECO:0000256" key="12">
    <source>
        <dbReference type="ARBA" id="ARBA00023211"/>
    </source>
</evidence>
<evidence type="ECO:0000256" key="2">
    <source>
        <dbReference type="ARBA" id="ARBA00001946"/>
    </source>
</evidence>
<feature type="region of interest" description="Disordered" evidence="16">
    <location>
        <begin position="2348"/>
        <end position="2378"/>
    </location>
</feature>
<feature type="region of interest" description="Disordered" evidence="16">
    <location>
        <begin position="986"/>
        <end position="1015"/>
    </location>
</feature>
<name>A0A0E0GIM0_ORYNI</name>
<keyword evidence="9 15" id="KW-0378">Hydrolase</keyword>
<comment type="similarity">
    <text evidence="5 15">Belongs to the PP2C family.</text>
</comment>
<dbReference type="InterPro" id="IPR000222">
    <property type="entry name" value="PP2C_BS"/>
</dbReference>
<dbReference type="GO" id="GO:0046872">
    <property type="term" value="F:metal ion binding"/>
    <property type="evidence" value="ECO:0007669"/>
    <property type="project" value="UniProtKB-KW"/>
</dbReference>
<comment type="similarity">
    <text evidence="4">Belongs to the TEL2 family.</text>
</comment>
<evidence type="ECO:0000256" key="4">
    <source>
        <dbReference type="ARBA" id="ARBA00006133"/>
    </source>
</evidence>
<feature type="region of interest" description="Disordered" evidence="16">
    <location>
        <begin position="2296"/>
        <end position="2324"/>
    </location>
</feature>
<evidence type="ECO:0000256" key="14">
    <source>
        <dbReference type="ARBA" id="ARBA00048336"/>
    </source>
</evidence>
<feature type="region of interest" description="Disordered" evidence="16">
    <location>
        <begin position="1726"/>
        <end position="1763"/>
    </location>
</feature>
<feature type="domain" description="PPM-type phosphatase" evidence="17">
    <location>
        <begin position="1030"/>
        <end position="1328"/>
    </location>
</feature>
<keyword evidence="12" id="KW-0464">Manganese</keyword>
<feature type="region of interest" description="Disordered" evidence="16">
    <location>
        <begin position="930"/>
        <end position="949"/>
    </location>
</feature>
<keyword evidence="10" id="KW-0460">Magnesium</keyword>
<keyword evidence="8" id="KW-0479">Metal-binding</keyword>
<feature type="region of interest" description="Disordered" evidence="16">
    <location>
        <begin position="2184"/>
        <end position="2234"/>
    </location>
</feature>
<dbReference type="Gene3D" id="1.25.40.720">
    <property type="entry name" value="Telomere length regulation protein 2, C-terminal domain"/>
    <property type="match status" value="1"/>
</dbReference>
<dbReference type="eggNOG" id="KOG0698">
    <property type="taxonomic scope" value="Eukaryota"/>
</dbReference>
<evidence type="ECO:0000256" key="13">
    <source>
        <dbReference type="ARBA" id="ARBA00047761"/>
    </source>
</evidence>
<dbReference type="GO" id="GO:0051879">
    <property type="term" value="F:Hsp90 protein binding"/>
    <property type="evidence" value="ECO:0007669"/>
    <property type="project" value="TreeGrafter"/>
</dbReference>
<dbReference type="PROSITE" id="PS51746">
    <property type="entry name" value="PPM_2"/>
    <property type="match status" value="2"/>
</dbReference>
<dbReference type="Pfam" id="PF25320">
    <property type="entry name" value="TELO2_ARM"/>
    <property type="match status" value="1"/>
</dbReference>
<comment type="cofactor">
    <cofactor evidence="2">
        <name>Mg(2+)</name>
        <dbReference type="ChEBI" id="CHEBI:18420"/>
    </cofactor>
</comment>
<reference evidence="18" key="1">
    <citation type="submission" date="2015-04" db="UniProtKB">
        <authorList>
            <consortium name="EnsemblPlants"/>
        </authorList>
    </citation>
    <scope>IDENTIFICATION</scope>
    <source>
        <strain evidence="18">SL10</strain>
    </source>
</reference>
<feature type="compositionally biased region" description="Polar residues" evidence="16">
    <location>
        <begin position="2353"/>
        <end position="2362"/>
    </location>
</feature>
<dbReference type="InterPro" id="IPR016024">
    <property type="entry name" value="ARM-type_fold"/>
</dbReference>
<keyword evidence="7" id="KW-0963">Cytoplasm</keyword>
<comment type="catalytic activity">
    <reaction evidence="13">
        <text>O-phospho-L-seryl-[protein] + H2O = L-seryl-[protein] + phosphate</text>
        <dbReference type="Rhea" id="RHEA:20629"/>
        <dbReference type="Rhea" id="RHEA-COMP:9863"/>
        <dbReference type="Rhea" id="RHEA-COMP:11604"/>
        <dbReference type="ChEBI" id="CHEBI:15377"/>
        <dbReference type="ChEBI" id="CHEBI:29999"/>
        <dbReference type="ChEBI" id="CHEBI:43474"/>
        <dbReference type="ChEBI" id="CHEBI:83421"/>
        <dbReference type="EC" id="3.1.3.16"/>
    </reaction>
</comment>
<proteinExistence type="inferred from homology"/>
<feature type="compositionally biased region" description="Low complexity" evidence="16">
    <location>
        <begin position="2363"/>
        <end position="2372"/>
    </location>
</feature>
<feature type="compositionally biased region" description="Polar residues" evidence="16">
    <location>
        <begin position="1726"/>
        <end position="1739"/>
    </location>
</feature>
<dbReference type="eggNOG" id="KOG4346">
    <property type="taxonomic scope" value="Eukaryota"/>
</dbReference>
<evidence type="ECO:0000256" key="11">
    <source>
        <dbReference type="ARBA" id="ARBA00022912"/>
    </source>
</evidence>
<dbReference type="InterPro" id="IPR057348">
    <property type="entry name" value="TELO2_ARM"/>
</dbReference>
<dbReference type="PANTHER" id="PTHR15830">
    <property type="entry name" value="TELOMERE LENGTH REGULATION PROTEIN TEL2 FAMILY MEMBER"/>
    <property type="match status" value="1"/>
</dbReference>
<evidence type="ECO:0000313" key="18">
    <source>
        <dbReference type="EnsemblPlants" id="ONIVA03G08270.1"/>
    </source>
</evidence>
<evidence type="ECO:0000259" key="17">
    <source>
        <dbReference type="PROSITE" id="PS51746"/>
    </source>
</evidence>
<keyword evidence="19" id="KW-1185">Reference proteome</keyword>
<dbReference type="GO" id="GO:0042162">
    <property type="term" value="F:telomeric DNA binding"/>
    <property type="evidence" value="ECO:0007669"/>
    <property type="project" value="TreeGrafter"/>
</dbReference>
<comment type="cofactor">
    <cofactor evidence="1">
        <name>Mn(2+)</name>
        <dbReference type="ChEBI" id="CHEBI:29035"/>
    </cofactor>
</comment>
<feature type="region of interest" description="Disordered" evidence="16">
    <location>
        <begin position="2399"/>
        <end position="2539"/>
    </location>
</feature>
<feature type="compositionally biased region" description="Acidic residues" evidence="16">
    <location>
        <begin position="2515"/>
        <end position="2527"/>
    </location>
</feature>
<feature type="region of interest" description="Disordered" evidence="16">
    <location>
        <begin position="1"/>
        <end position="20"/>
    </location>
</feature>